<dbReference type="InterPro" id="IPR011546">
    <property type="entry name" value="Pept_M41_FtsH_extracell"/>
</dbReference>
<keyword evidence="1" id="KW-1003">Cell membrane</keyword>
<evidence type="ECO:0000259" key="4">
    <source>
        <dbReference type="Pfam" id="PF06480"/>
    </source>
</evidence>
<dbReference type="FunFam" id="3.30.720.210:FF:000001">
    <property type="entry name" value="ATP-dependent zinc metalloprotease FtsH"/>
    <property type="match status" value="1"/>
</dbReference>
<keyword evidence="1" id="KW-0472">Membrane</keyword>
<keyword evidence="3" id="KW-0378">Hydrolase</keyword>
<reference evidence="5 6" key="1">
    <citation type="submission" date="2018-03" db="EMBL/GenBank/DDBJ databases">
        <title>Non-Typhoidal Salmonella genome sequencing and assembly.</title>
        <authorList>
            <person name="Matchawe C."/>
        </authorList>
    </citation>
    <scope>NUCLEOTIDE SEQUENCE [LARGE SCALE GENOMIC DNA]</scope>
    <source>
        <strain evidence="5 6">22sa</strain>
    </source>
</reference>
<evidence type="ECO:0000313" key="6">
    <source>
        <dbReference type="Proteomes" id="UP000298196"/>
    </source>
</evidence>
<dbReference type="GO" id="GO:0006508">
    <property type="term" value="P:proteolysis"/>
    <property type="evidence" value="ECO:0007669"/>
    <property type="project" value="UniProtKB-KW"/>
</dbReference>
<evidence type="ECO:0000256" key="1">
    <source>
        <dbReference type="ARBA" id="ARBA00022475"/>
    </source>
</evidence>
<dbReference type="GO" id="GO:0004222">
    <property type="term" value="F:metalloendopeptidase activity"/>
    <property type="evidence" value="ECO:0007669"/>
    <property type="project" value="InterPro"/>
</dbReference>
<dbReference type="AlphaFoldDB" id="A0A4Z0QKJ8"/>
<proteinExistence type="predicted"/>
<evidence type="ECO:0000256" key="3">
    <source>
        <dbReference type="ARBA" id="ARBA00022801"/>
    </source>
</evidence>
<dbReference type="Proteomes" id="UP000298196">
    <property type="component" value="Unassembled WGS sequence"/>
</dbReference>
<dbReference type="GO" id="GO:0008270">
    <property type="term" value="F:zinc ion binding"/>
    <property type="evidence" value="ECO:0007669"/>
    <property type="project" value="InterPro"/>
</dbReference>
<dbReference type="Pfam" id="PF06480">
    <property type="entry name" value="FtsH_ext"/>
    <property type="match status" value="1"/>
</dbReference>
<protein>
    <submittedName>
        <fullName evidence="5">ATP-dependent metalloprotease</fullName>
    </submittedName>
</protein>
<evidence type="ECO:0000256" key="2">
    <source>
        <dbReference type="ARBA" id="ARBA00022670"/>
    </source>
</evidence>
<name>A0A4Z0QKJ8_SALET</name>
<organism evidence="5 6">
    <name type="scientific">Salmonella enterica subsp. enterica serovar Poona</name>
    <dbReference type="NCBI Taxonomy" id="436295"/>
    <lineage>
        <taxon>Bacteria</taxon>
        <taxon>Pseudomonadati</taxon>
        <taxon>Pseudomonadota</taxon>
        <taxon>Gammaproteobacteria</taxon>
        <taxon>Enterobacterales</taxon>
        <taxon>Enterobacteriaceae</taxon>
        <taxon>Salmonella</taxon>
    </lineage>
</organism>
<keyword evidence="2 5" id="KW-0645">Protease</keyword>
<dbReference type="GO" id="GO:0016020">
    <property type="term" value="C:membrane"/>
    <property type="evidence" value="ECO:0007669"/>
    <property type="project" value="InterPro"/>
</dbReference>
<keyword evidence="6" id="KW-1185">Reference proteome</keyword>
<dbReference type="Gene3D" id="3.30.720.210">
    <property type="match status" value="1"/>
</dbReference>
<dbReference type="GO" id="GO:0005524">
    <property type="term" value="F:ATP binding"/>
    <property type="evidence" value="ECO:0007669"/>
    <property type="project" value="InterPro"/>
</dbReference>
<accession>A0A4Z0QKJ8</accession>
<dbReference type="EMBL" id="PYKI01000001">
    <property type="protein sequence ID" value="TGE30225.1"/>
    <property type="molecule type" value="Genomic_DNA"/>
</dbReference>
<keyword evidence="5" id="KW-0482">Metalloprotease</keyword>
<feature type="domain" description="Peptidase M41 FtsH extracellular" evidence="4">
    <location>
        <begin position="5"/>
        <end position="81"/>
    </location>
</feature>
<gene>
    <name evidence="5" type="primary">hflB</name>
    <name evidence="5" type="synonym">ftsH</name>
    <name evidence="5" type="ORF">C9F07_00005</name>
</gene>
<evidence type="ECO:0000313" key="5">
    <source>
        <dbReference type="EMBL" id="TGE30225.1"/>
    </source>
</evidence>
<comment type="caution">
    <text evidence="5">The sequence shown here is derived from an EMBL/GenBank/DDBJ whole genome shotgun (WGS) entry which is preliminary data.</text>
</comment>
<dbReference type="GO" id="GO:0004176">
    <property type="term" value="F:ATP-dependent peptidase activity"/>
    <property type="evidence" value="ECO:0007669"/>
    <property type="project" value="InterPro"/>
</dbReference>
<sequence>MSNNLFLWLVIAGVLMSVFQSFGPSESNGRKVDYSTFLQEVNQDQVREARINGREINVTKKDSNRYTTYIPINAPTLQDTLLTRHGNG</sequence>
<feature type="non-terminal residue" evidence="5">
    <location>
        <position position="88"/>
    </location>
</feature>